<dbReference type="CDD" id="cd00075">
    <property type="entry name" value="HATPase"/>
    <property type="match status" value="1"/>
</dbReference>
<dbReference type="OrthoDB" id="9808408at2"/>
<dbReference type="InterPro" id="IPR005467">
    <property type="entry name" value="His_kinase_dom"/>
</dbReference>
<dbReference type="EMBL" id="SLWR01000001">
    <property type="protein sequence ID" value="TCO51091.1"/>
    <property type="molecule type" value="Genomic_DNA"/>
</dbReference>
<dbReference type="AlphaFoldDB" id="A0A4R2IYN2"/>
<gene>
    <name evidence="9" type="ORF">EV646_10173</name>
</gene>
<accession>A0A4R2IYN2</accession>
<evidence type="ECO:0000256" key="6">
    <source>
        <dbReference type="ARBA" id="ARBA00022777"/>
    </source>
</evidence>
<dbReference type="GO" id="GO:0005886">
    <property type="term" value="C:plasma membrane"/>
    <property type="evidence" value="ECO:0007669"/>
    <property type="project" value="UniProtKB-SubCell"/>
</dbReference>
<proteinExistence type="predicted"/>
<evidence type="ECO:0000256" key="7">
    <source>
        <dbReference type="ARBA" id="ARBA00023012"/>
    </source>
</evidence>
<comment type="caution">
    <text evidence="9">The sequence shown here is derived from an EMBL/GenBank/DDBJ whole genome shotgun (WGS) entry which is preliminary data.</text>
</comment>
<evidence type="ECO:0000313" key="10">
    <source>
        <dbReference type="Proteomes" id="UP000295573"/>
    </source>
</evidence>
<evidence type="ECO:0000256" key="3">
    <source>
        <dbReference type="ARBA" id="ARBA00012438"/>
    </source>
</evidence>
<keyword evidence="10" id="KW-1185">Reference proteome</keyword>
<evidence type="ECO:0000259" key="8">
    <source>
        <dbReference type="PROSITE" id="PS50109"/>
    </source>
</evidence>
<evidence type="ECO:0000313" key="9">
    <source>
        <dbReference type="EMBL" id="TCO51091.1"/>
    </source>
</evidence>
<evidence type="ECO:0000256" key="1">
    <source>
        <dbReference type="ARBA" id="ARBA00000085"/>
    </source>
</evidence>
<dbReference type="SMART" id="SM00388">
    <property type="entry name" value="HisKA"/>
    <property type="match status" value="1"/>
</dbReference>
<dbReference type="GO" id="GO:0000155">
    <property type="term" value="F:phosphorelay sensor kinase activity"/>
    <property type="evidence" value="ECO:0007669"/>
    <property type="project" value="InterPro"/>
</dbReference>
<dbReference type="Proteomes" id="UP000295573">
    <property type="component" value="Unassembled WGS sequence"/>
</dbReference>
<reference evidence="9 10" key="1">
    <citation type="journal article" date="2015" name="Stand. Genomic Sci.">
        <title>Genomic Encyclopedia of Bacterial and Archaeal Type Strains, Phase III: the genomes of soil and plant-associated and newly described type strains.</title>
        <authorList>
            <person name="Whitman W.B."/>
            <person name="Woyke T."/>
            <person name="Klenk H.P."/>
            <person name="Zhou Y."/>
            <person name="Lilburn T.G."/>
            <person name="Beck B.J."/>
            <person name="De Vos P."/>
            <person name="Vandamme P."/>
            <person name="Eisen J.A."/>
            <person name="Garrity G."/>
            <person name="Hugenholtz P."/>
            <person name="Kyrpides N.C."/>
        </authorList>
    </citation>
    <scope>NUCLEOTIDE SEQUENCE [LARGE SCALE GENOMIC DNA]</scope>
    <source>
        <strain evidence="9 10">VKM Ac-2541</strain>
    </source>
</reference>
<dbReference type="InterPro" id="IPR050736">
    <property type="entry name" value="Sensor_HK_Regulatory"/>
</dbReference>
<dbReference type="SUPFAM" id="SSF47384">
    <property type="entry name" value="Homodimeric domain of signal transducing histidine kinase"/>
    <property type="match status" value="1"/>
</dbReference>
<dbReference type="PROSITE" id="PS50109">
    <property type="entry name" value="HIS_KIN"/>
    <property type="match status" value="1"/>
</dbReference>
<dbReference type="CDD" id="cd00082">
    <property type="entry name" value="HisKA"/>
    <property type="match status" value="1"/>
</dbReference>
<dbReference type="PANTHER" id="PTHR43711">
    <property type="entry name" value="TWO-COMPONENT HISTIDINE KINASE"/>
    <property type="match status" value="1"/>
</dbReference>
<dbReference type="SUPFAM" id="SSF55874">
    <property type="entry name" value="ATPase domain of HSP90 chaperone/DNA topoisomerase II/histidine kinase"/>
    <property type="match status" value="1"/>
</dbReference>
<evidence type="ECO:0000256" key="5">
    <source>
        <dbReference type="ARBA" id="ARBA00022679"/>
    </source>
</evidence>
<dbReference type="InterPro" id="IPR004358">
    <property type="entry name" value="Sig_transdc_His_kin-like_C"/>
</dbReference>
<keyword evidence="5" id="KW-0808">Transferase</keyword>
<keyword evidence="6" id="KW-0418">Kinase</keyword>
<dbReference type="InterPro" id="IPR036097">
    <property type="entry name" value="HisK_dim/P_sf"/>
</dbReference>
<dbReference type="PANTHER" id="PTHR43711:SF1">
    <property type="entry name" value="HISTIDINE KINASE 1"/>
    <property type="match status" value="1"/>
</dbReference>
<name>A0A4R2IYN2_9ACTN</name>
<dbReference type="InterPro" id="IPR036890">
    <property type="entry name" value="HATPase_C_sf"/>
</dbReference>
<keyword evidence="4" id="KW-0597">Phosphoprotein</keyword>
<dbReference type="PRINTS" id="PR00344">
    <property type="entry name" value="BCTRLSENSOR"/>
</dbReference>
<dbReference type="SMART" id="SM00387">
    <property type="entry name" value="HATPase_c"/>
    <property type="match status" value="1"/>
</dbReference>
<evidence type="ECO:0000256" key="2">
    <source>
        <dbReference type="ARBA" id="ARBA00004236"/>
    </source>
</evidence>
<dbReference type="InterPro" id="IPR003594">
    <property type="entry name" value="HATPase_dom"/>
</dbReference>
<comment type="subcellular location">
    <subcellularLocation>
        <location evidence="2">Cell membrane</location>
    </subcellularLocation>
</comment>
<dbReference type="Pfam" id="PF00512">
    <property type="entry name" value="HisKA"/>
    <property type="match status" value="1"/>
</dbReference>
<comment type="catalytic activity">
    <reaction evidence="1">
        <text>ATP + protein L-histidine = ADP + protein N-phospho-L-histidine.</text>
        <dbReference type="EC" id="2.7.13.3"/>
    </reaction>
</comment>
<keyword evidence="7" id="KW-0902">Two-component regulatory system</keyword>
<organism evidence="9 10">
    <name type="scientific">Kribbella antiqua</name>
    <dbReference type="NCBI Taxonomy" id="2512217"/>
    <lineage>
        <taxon>Bacteria</taxon>
        <taxon>Bacillati</taxon>
        <taxon>Actinomycetota</taxon>
        <taxon>Actinomycetes</taxon>
        <taxon>Propionibacteriales</taxon>
        <taxon>Kribbellaceae</taxon>
        <taxon>Kribbella</taxon>
    </lineage>
</organism>
<dbReference type="Gene3D" id="3.30.565.10">
    <property type="entry name" value="Histidine kinase-like ATPase, C-terminal domain"/>
    <property type="match status" value="1"/>
</dbReference>
<feature type="domain" description="Histidine kinase" evidence="8">
    <location>
        <begin position="129"/>
        <end position="346"/>
    </location>
</feature>
<evidence type="ECO:0000256" key="4">
    <source>
        <dbReference type="ARBA" id="ARBA00022553"/>
    </source>
</evidence>
<dbReference type="Pfam" id="PF02518">
    <property type="entry name" value="HATPase_c"/>
    <property type="match status" value="1"/>
</dbReference>
<dbReference type="EC" id="2.7.13.3" evidence="3"/>
<dbReference type="RefSeq" id="WP_132142717.1">
    <property type="nucleotide sequence ID" value="NZ_SLWR01000001.1"/>
</dbReference>
<dbReference type="InterPro" id="IPR003661">
    <property type="entry name" value="HisK_dim/P_dom"/>
</dbReference>
<protein>
    <recommendedName>
        <fullName evidence="3">histidine kinase</fullName>
        <ecNumber evidence="3">2.7.13.3</ecNumber>
    </recommendedName>
</protein>
<sequence length="350" mass="36662">MTTARLDIGAGGRPVSTRADLQAVLALLAPAMAIRSRDDAHGVVARLAEVPSISSARLDAAWVGPPSHAATDLVWLIGTGCDGQLLSVRTTGAATDDALLTALGAFAEVLAERVRHPDGPAAGNDFVAAVCHALRGSLTSLIAFSGFLTDAAEGELTEENRQFAEIIRRTSDRMLAVIDELALIARLESGELQLDLALVSIPELVRAVVAEQQPRARSAAVALRGEDVDGPRISCDWGRLHQLLTSLVINRLDVATPGGAVTLRAVPAPTGWRIEVTDSGTGNPEGDLDQLFTAFHQTSSRPRPGTAATGLGLALSRAITESHGGTIRAANTGSGITISVRLPWRRPGER</sequence>
<dbReference type="Gene3D" id="1.10.287.130">
    <property type="match status" value="1"/>
</dbReference>